<keyword evidence="3" id="KW-1185">Reference proteome</keyword>
<evidence type="ECO:0000313" key="2">
    <source>
        <dbReference type="EMBL" id="WUM20096.1"/>
    </source>
</evidence>
<dbReference type="RefSeq" id="WP_328857503.1">
    <property type="nucleotide sequence ID" value="NZ_CP108021.1"/>
</dbReference>
<gene>
    <name evidence="2" type="ORF">OG579_20820</name>
</gene>
<proteinExistence type="predicted"/>
<protein>
    <recommendedName>
        <fullName evidence="4">Cellulase (Glycosyl hydrolase family 5)</fullName>
    </recommendedName>
</protein>
<reference evidence="2 3" key="1">
    <citation type="submission" date="2022-10" db="EMBL/GenBank/DDBJ databases">
        <title>The complete genomes of actinobacterial strains from the NBC collection.</title>
        <authorList>
            <person name="Joergensen T.S."/>
            <person name="Alvarez Arevalo M."/>
            <person name="Sterndorff E.B."/>
            <person name="Faurdal D."/>
            <person name="Vuksanovic O."/>
            <person name="Mourched A.-S."/>
            <person name="Charusanti P."/>
            <person name="Shaw S."/>
            <person name="Blin K."/>
            <person name="Weber T."/>
        </authorList>
    </citation>
    <scope>NUCLEOTIDE SEQUENCE [LARGE SCALE GENOMIC DNA]</scope>
    <source>
        <strain evidence="2 3">NBC_00319</strain>
    </source>
</reference>
<dbReference type="Gene3D" id="3.20.20.80">
    <property type="entry name" value="Glycosidases"/>
    <property type="match status" value="1"/>
</dbReference>
<keyword evidence="1" id="KW-0732">Signal</keyword>
<dbReference type="PANTHER" id="PTHR12631">
    <property type="entry name" value="ALPHA-L-IDURONIDASE"/>
    <property type="match status" value="1"/>
</dbReference>
<evidence type="ECO:0000256" key="1">
    <source>
        <dbReference type="SAM" id="SignalP"/>
    </source>
</evidence>
<dbReference type="InterPro" id="IPR051923">
    <property type="entry name" value="Glycosyl_Hydrolase_39"/>
</dbReference>
<dbReference type="Proteomes" id="UP001432128">
    <property type="component" value="Chromosome"/>
</dbReference>
<dbReference type="InterPro" id="IPR017853">
    <property type="entry name" value="GH"/>
</dbReference>
<evidence type="ECO:0008006" key="4">
    <source>
        <dbReference type="Google" id="ProtNLM"/>
    </source>
</evidence>
<dbReference type="GO" id="GO:0004553">
    <property type="term" value="F:hydrolase activity, hydrolyzing O-glycosyl compounds"/>
    <property type="evidence" value="ECO:0007669"/>
    <property type="project" value="TreeGrafter"/>
</dbReference>
<dbReference type="AlphaFoldDB" id="A0AAU4K1Z5"/>
<accession>A0AAU4K1Z5</accession>
<dbReference type="PANTHER" id="PTHR12631:SF10">
    <property type="entry name" value="BETA-XYLOSIDASE-LIKE PROTEIN-RELATED"/>
    <property type="match status" value="1"/>
</dbReference>
<sequence>MQRSSLRVFIVGVVSAIALALFSVPTASAAPLVPAAGYGFTEGALITTLSQQDIDREMNTVAQTNASWFRVLIDRSTIEKSPGVYDWSGTDRVVNAARSRGLRIIGLIAFTPFFQGGGILRTAPPARATDFSDFVGKAVQRYRGSSNTWEIWNEPNLPAFFGLVPNKPQRYTELLRASYPVIKRIQPQSTVIAAGLSRISGTDSPPQFIADMYKAGARPFFDAAALHPYVFPNGIANAPDNAISDVARVRALMVANGDANKKIWFTEIGAPSNGPGRGGNTPEQQRDQIRDLLAFIARLPYAGPAIIYSIRDFSSDPRTLGDRETRFGALLTQDYKLKPTYFLLKK</sequence>
<evidence type="ECO:0000313" key="3">
    <source>
        <dbReference type="Proteomes" id="UP001432128"/>
    </source>
</evidence>
<feature type="chain" id="PRO_5043985227" description="Cellulase (Glycosyl hydrolase family 5)" evidence="1">
    <location>
        <begin position="30"/>
        <end position="346"/>
    </location>
</feature>
<dbReference type="SUPFAM" id="SSF51445">
    <property type="entry name" value="(Trans)glycosidases"/>
    <property type="match status" value="1"/>
</dbReference>
<dbReference type="EMBL" id="CP108021">
    <property type="protein sequence ID" value="WUM20096.1"/>
    <property type="molecule type" value="Genomic_DNA"/>
</dbReference>
<organism evidence="2 3">
    <name type="scientific">Williamsia herbipolensis</name>
    <dbReference type="NCBI Taxonomy" id="1603258"/>
    <lineage>
        <taxon>Bacteria</taxon>
        <taxon>Bacillati</taxon>
        <taxon>Actinomycetota</taxon>
        <taxon>Actinomycetes</taxon>
        <taxon>Mycobacteriales</taxon>
        <taxon>Nocardiaceae</taxon>
        <taxon>Williamsia</taxon>
    </lineage>
</organism>
<dbReference type="KEGG" id="whr:OG579_20820"/>
<feature type="signal peptide" evidence="1">
    <location>
        <begin position="1"/>
        <end position="29"/>
    </location>
</feature>
<name>A0AAU4K1Z5_9NOCA</name>